<protein>
    <submittedName>
        <fullName evidence="2">Uncharacterized protein</fullName>
    </submittedName>
</protein>
<keyword evidence="1" id="KW-0472">Membrane</keyword>
<reference evidence="2" key="1">
    <citation type="journal article" date="2021" name="Proc. Natl. Acad. Sci. U.S.A.">
        <title>A Catalog of Tens of Thousands of Viruses from Human Metagenomes Reveals Hidden Associations with Chronic Diseases.</title>
        <authorList>
            <person name="Tisza M.J."/>
            <person name="Buck C.B."/>
        </authorList>
    </citation>
    <scope>NUCLEOTIDE SEQUENCE</scope>
    <source>
        <strain evidence="2">CtrNG92</strain>
    </source>
</reference>
<keyword evidence="1" id="KW-1133">Transmembrane helix</keyword>
<evidence type="ECO:0000313" key="2">
    <source>
        <dbReference type="EMBL" id="DAF49271.1"/>
    </source>
</evidence>
<dbReference type="EMBL" id="BK032578">
    <property type="protein sequence ID" value="DAF49271.1"/>
    <property type="molecule type" value="Genomic_DNA"/>
</dbReference>
<sequence length="39" mass="4573">MQRNFRAPLWRQILPDVKEFLLSLLLFAAVFIVLPVLFG</sequence>
<feature type="transmembrane region" description="Helical" evidence="1">
    <location>
        <begin position="20"/>
        <end position="38"/>
    </location>
</feature>
<accession>A0A8S5SF58</accession>
<keyword evidence="1" id="KW-0812">Transmembrane</keyword>
<organism evidence="2">
    <name type="scientific">Caudovirales sp. ctrNG92</name>
    <dbReference type="NCBI Taxonomy" id="2827638"/>
    <lineage>
        <taxon>Viruses</taxon>
        <taxon>Duplodnaviria</taxon>
        <taxon>Heunggongvirae</taxon>
        <taxon>Uroviricota</taxon>
        <taxon>Caudoviricetes</taxon>
    </lineage>
</organism>
<evidence type="ECO:0000256" key="1">
    <source>
        <dbReference type="SAM" id="Phobius"/>
    </source>
</evidence>
<proteinExistence type="predicted"/>
<name>A0A8S5SF58_9CAUD</name>